<keyword evidence="2" id="KW-1185">Reference proteome</keyword>
<proteinExistence type="predicted"/>
<dbReference type="EnsemblMetazoa" id="G29993.1">
    <property type="protein sequence ID" value="G29993.1:cds"/>
    <property type="gene ID" value="G29993"/>
</dbReference>
<reference evidence="1" key="1">
    <citation type="submission" date="2022-08" db="UniProtKB">
        <authorList>
            <consortium name="EnsemblMetazoa"/>
        </authorList>
    </citation>
    <scope>IDENTIFICATION</scope>
    <source>
        <strain evidence="1">05x7-T-G4-1.051#20</strain>
    </source>
</reference>
<organism evidence="1 2">
    <name type="scientific">Magallana gigas</name>
    <name type="common">Pacific oyster</name>
    <name type="synonym">Crassostrea gigas</name>
    <dbReference type="NCBI Taxonomy" id="29159"/>
    <lineage>
        <taxon>Eukaryota</taxon>
        <taxon>Metazoa</taxon>
        <taxon>Spiralia</taxon>
        <taxon>Lophotrochozoa</taxon>
        <taxon>Mollusca</taxon>
        <taxon>Bivalvia</taxon>
        <taxon>Autobranchia</taxon>
        <taxon>Pteriomorphia</taxon>
        <taxon>Ostreida</taxon>
        <taxon>Ostreoidea</taxon>
        <taxon>Ostreidae</taxon>
        <taxon>Magallana</taxon>
    </lineage>
</organism>
<dbReference type="Proteomes" id="UP000005408">
    <property type="component" value="Unassembled WGS sequence"/>
</dbReference>
<evidence type="ECO:0000313" key="1">
    <source>
        <dbReference type="EnsemblMetazoa" id="G29993.1:cds"/>
    </source>
</evidence>
<evidence type="ECO:0000313" key="2">
    <source>
        <dbReference type="Proteomes" id="UP000005408"/>
    </source>
</evidence>
<accession>A0A8W8LTS4</accession>
<protein>
    <submittedName>
        <fullName evidence="1">Uncharacterized protein</fullName>
    </submittedName>
</protein>
<name>A0A8W8LTS4_MAGGI</name>
<dbReference type="AlphaFoldDB" id="A0A8W8LTS4"/>
<sequence length="164" mass="18622">MFLYKPENVFAVKTLSFISFIYTDPKSPDDLEDTCFDIDNTSVSRMHYAISLVIDDMNSSCNSENTSLTEIRKSIINNDHRRPLCRTKLTVSMSSKQCEKTIMGLEYYCQHPDEYKPNVFVQECVVTNTSSAEEPYTAAGVQSTTNDRSEIIPSANRCNSRRAC</sequence>